<dbReference type="EMBL" id="OX459122">
    <property type="protein sequence ID" value="CAI9106155.1"/>
    <property type="molecule type" value="Genomic_DNA"/>
</dbReference>
<gene>
    <name evidence="4" type="ORF">OLC1_LOCUS14707</name>
</gene>
<sequence length="286" mass="31566">MDNYYYTYIFLSIFFFLATVLFIKASSKTRLKLPPGPPAWPIIGNLFGLNAEKPHIWLANLAREHGPLFSLRLGFRVLVMASSPETAKEVLKTRDRDLSGRFKSRLIGSLPEFQSSVIVLSTECGEKWRSLRKNAHVELFSHGALESHTKIRVQKAQEMMDFLAKQEGEVVEIVNVAYATAVNILTNTLMSEDLIRSLDFAVGEMKKFSRMLIGFVIPTIADLYPLIGGFLDGGYTRIVGMEYKEKSKALWGEVVEASSGGSVEELGLTGGKSTCGDNGGNGSTAE</sequence>
<dbReference type="Gene3D" id="1.10.630.10">
    <property type="entry name" value="Cytochrome P450"/>
    <property type="match status" value="1"/>
</dbReference>
<dbReference type="AlphaFoldDB" id="A0AAV1DGK1"/>
<feature type="compositionally biased region" description="Gly residues" evidence="2">
    <location>
        <begin position="277"/>
        <end position="286"/>
    </location>
</feature>
<dbReference type="InterPro" id="IPR001128">
    <property type="entry name" value="Cyt_P450"/>
</dbReference>
<dbReference type="InterPro" id="IPR002401">
    <property type="entry name" value="Cyt_P450_E_grp-I"/>
</dbReference>
<dbReference type="PRINTS" id="PR00463">
    <property type="entry name" value="EP450I"/>
</dbReference>
<reference evidence="4" key="1">
    <citation type="submission" date="2023-03" db="EMBL/GenBank/DDBJ databases">
        <authorList>
            <person name="Julca I."/>
        </authorList>
    </citation>
    <scope>NUCLEOTIDE SEQUENCE</scope>
</reference>
<evidence type="ECO:0000313" key="4">
    <source>
        <dbReference type="EMBL" id="CAI9106155.1"/>
    </source>
</evidence>
<evidence type="ECO:0000256" key="2">
    <source>
        <dbReference type="SAM" id="MobiDB-lite"/>
    </source>
</evidence>
<feature type="region of interest" description="Disordered" evidence="2">
    <location>
        <begin position="265"/>
        <end position="286"/>
    </location>
</feature>
<keyword evidence="3" id="KW-0472">Membrane</keyword>
<dbReference type="InterPro" id="IPR036396">
    <property type="entry name" value="Cyt_P450_sf"/>
</dbReference>
<dbReference type="PANTHER" id="PTHR24299">
    <property type="entry name" value="CYTOCHROME P450 FAMILY 1"/>
    <property type="match status" value="1"/>
</dbReference>
<keyword evidence="1" id="KW-0560">Oxidoreductase</keyword>
<dbReference type="Pfam" id="PF00067">
    <property type="entry name" value="p450"/>
    <property type="match status" value="1"/>
</dbReference>
<feature type="transmembrane region" description="Helical" evidence="3">
    <location>
        <begin position="6"/>
        <end position="23"/>
    </location>
</feature>
<dbReference type="GO" id="GO:0016705">
    <property type="term" value="F:oxidoreductase activity, acting on paired donors, with incorporation or reduction of molecular oxygen"/>
    <property type="evidence" value="ECO:0007669"/>
    <property type="project" value="InterPro"/>
</dbReference>
<accession>A0AAV1DGK1</accession>
<evidence type="ECO:0000256" key="3">
    <source>
        <dbReference type="SAM" id="Phobius"/>
    </source>
</evidence>
<keyword evidence="5" id="KW-1185">Reference proteome</keyword>
<organism evidence="4 5">
    <name type="scientific">Oldenlandia corymbosa var. corymbosa</name>
    <dbReference type="NCBI Taxonomy" id="529605"/>
    <lineage>
        <taxon>Eukaryota</taxon>
        <taxon>Viridiplantae</taxon>
        <taxon>Streptophyta</taxon>
        <taxon>Embryophyta</taxon>
        <taxon>Tracheophyta</taxon>
        <taxon>Spermatophyta</taxon>
        <taxon>Magnoliopsida</taxon>
        <taxon>eudicotyledons</taxon>
        <taxon>Gunneridae</taxon>
        <taxon>Pentapetalae</taxon>
        <taxon>asterids</taxon>
        <taxon>lamiids</taxon>
        <taxon>Gentianales</taxon>
        <taxon>Rubiaceae</taxon>
        <taxon>Rubioideae</taxon>
        <taxon>Spermacoceae</taxon>
        <taxon>Hedyotis-Oldenlandia complex</taxon>
        <taxon>Oldenlandia</taxon>
    </lineage>
</organism>
<dbReference type="GO" id="GO:0005506">
    <property type="term" value="F:iron ion binding"/>
    <property type="evidence" value="ECO:0007669"/>
    <property type="project" value="InterPro"/>
</dbReference>
<protein>
    <submittedName>
        <fullName evidence="4">OLC1v1005231C1</fullName>
    </submittedName>
</protein>
<evidence type="ECO:0000313" key="5">
    <source>
        <dbReference type="Proteomes" id="UP001161247"/>
    </source>
</evidence>
<name>A0AAV1DGK1_OLDCO</name>
<proteinExistence type="predicted"/>
<keyword evidence="3" id="KW-1133">Transmembrane helix</keyword>
<dbReference type="GO" id="GO:0020037">
    <property type="term" value="F:heme binding"/>
    <property type="evidence" value="ECO:0007669"/>
    <property type="project" value="InterPro"/>
</dbReference>
<dbReference type="Proteomes" id="UP001161247">
    <property type="component" value="Chromosome 5"/>
</dbReference>
<keyword evidence="3" id="KW-0812">Transmembrane</keyword>
<dbReference type="SUPFAM" id="SSF48264">
    <property type="entry name" value="Cytochrome P450"/>
    <property type="match status" value="1"/>
</dbReference>
<dbReference type="PANTHER" id="PTHR24299:SF58">
    <property type="entry name" value="CYTOCHROME P450"/>
    <property type="match status" value="1"/>
</dbReference>
<evidence type="ECO:0000256" key="1">
    <source>
        <dbReference type="ARBA" id="ARBA00023002"/>
    </source>
</evidence>
<dbReference type="GO" id="GO:0004497">
    <property type="term" value="F:monooxygenase activity"/>
    <property type="evidence" value="ECO:0007669"/>
    <property type="project" value="InterPro"/>
</dbReference>